<keyword evidence="9" id="KW-1185">Reference proteome</keyword>
<dbReference type="Gene3D" id="3.50.50.60">
    <property type="entry name" value="FAD/NAD(P)-binding domain"/>
    <property type="match status" value="2"/>
</dbReference>
<dbReference type="AlphaFoldDB" id="A0A3B3QC55"/>
<dbReference type="SUPFAM" id="SSF51905">
    <property type="entry name" value="FAD/NAD(P)-binding domain"/>
    <property type="match status" value="1"/>
</dbReference>
<dbReference type="GO" id="GO:0016491">
    <property type="term" value="F:oxidoreductase activity"/>
    <property type="evidence" value="ECO:0007669"/>
    <property type="project" value="InterPro"/>
</dbReference>
<keyword evidence="5" id="KW-0521">NADP</keyword>
<evidence type="ECO:0000313" key="9">
    <source>
        <dbReference type="Proteomes" id="UP000261540"/>
    </source>
</evidence>
<evidence type="ECO:0000256" key="4">
    <source>
        <dbReference type="ARBA" id="ARBA00022827"/>
    </source>
</evidence>
<keyword evidence="2" id="KW-0285">Flavoprotein</keyword>
<evidence type="ECO:0000256" key="5">
    <source>
        <dbReference type="ARBA" id="ARBA00022857"/>
    </source>
</evidence>
<feature type="domain" description="Amine oxidase" evidence="7">
    <location>
        <begin position="72"/>
        <end position="581"/>
    </location>
</feature>
<evidence type="ECO:0000256" key="1">
    <source>
        <dbReference type="ARBA" id="ARBA00005855"/>
    </source>
</evidence>
<reference evidence="8" key="1">
    <citation type="submission" date="2025-08" db="UniProtKB">
        <authorList>
            <consortium name="Ensembl"/>
        </authorList>
    </citation>
    <scope>IDENTIFICATION</scope>
</reference>
<dbReference type="InterPro" id="IPR036188">
    <property type="entry name" value="FAD/NAD-bd_sf"/>
</dbReference>
<dbReference type="InterPro" id="IPR052206">
    <property type="entry name" value="Retinol_saturase"/>
</dbReference>
<dbReference type="STRING" id="1676925.ENSPKIP00000003733"/>
<accession>A0A3B3QC55</accession>
<keyword evidence="6" id="KW-0520">NAD</keyword>
<evidence type="ECO:0000259" key="7">
    <source>
        <dbReference type="Pfam" id="PF01593"/>
    </source>
</evidence>
<dbReference type="InterPro" id="IPR002937">
    <property type="entry name" value="Amino_oxidase"/>
</dbReference>
<name>A0A3B3QC55_9TELE</name>
<comment type="similarity">
    <text evidence="1">Belongs to the carotenoid/retinoid oxidoreductase family. CrtISO subfamily.</text>
</comment>
<dbReference type="Pfam" id="PF01593">
    <property type="entry name" value="Amino_oxidase"/>
    <property type="match status" value="1"/>
</dbReference>
<dbReference type="PANTHER" id="PTHR46091">
    <property type="entry name" value="BLR7054 PROTEIN"/>
    <property type="match status" value="1"/>
</dbReference>
<protein>
    <submittedName>
        <fullName evidence="8">Si:ch1073-13h15.3</fullName>
    </submittedName>
</protein>
<sequence>MWLLVLLLGVAAYLYGIYRFLFGKRSPFSAESVRPPGKRMYEQKERDKVLKQGFSVEKVPENLDAVVIGSGMGGLTAAAILAKVGKRVLVLEQHDQAGGCCHSYIEKGFEFDVGLHYIGQLHENSLFRIALDQITEGQLEFIKLDQHFDTIVIGDGDERRIYRIHTGKTEMAEHLKKQFPNDTQAIDAFFKIMKVSATKTHYLAALKLIPLWLALFLLKSRIAHLFSPIFKWASTSATIMNNRLTSNKDLHIIFSYFFYGVPPKDSSTVINALLLHHYKRGAYYPKGGASEIPFHIIPVIQKAGGNVLVRAPVCCILVDEKERAYGVTVKRGTEEVKVLAPVVISDAGVFTTYQKLLPPEIQAKPEIQDRLNMMKHGRGTFLVFAGFDATQEELGIVSTNSWLYKTNDMDDMMDCFFSLSKEEAPDNIPMMFITFPSAKDPTAKVRHPGKSWMTLLTMVNYEWFEEWTDTGVRRRGSEYEAYKMRYANTLFDWACEHFPKLRDKLVFLEAATPLTNMHYLGASRGAMYSAEQNLDRFHPEAIARNKCSTPVKNLFISGQDVFSCGIAGALHGGLLCASTVLDHIIYIDLLFLKKKLKKRTRAKLTKKQE</sequence>
<evidence type="ECO:0000256" key="3">
    <source>
        <dbReference type="ARBA" id="ARBA00022729"/>
    </source>
</evidence>
<proteinExistence type="inferred from homology"/>
<evidence type="ECO:0000256" key="2">
    <source>
        <dbReference type="ARBA" id="ARBA00022630"/>
    </source>
</evidence>
<dbReference type="Proteomes" id="UP000261540">
    <property type="component" value="Unplaced"/>
</dbReference>
<evidence type="ECO:0000256" key="6">
    <source>
        <dbReference type="ARBA" id="ARBA00023027"/>
    </source>
</evidence>
<dbReference type="GeneTree" id="ENSGT00940000163871"/>
<dbReference type="Ensembl" id="ENSPKIT00000027698.1">
    <property type="protein sequence ID" value="ENSPKIP00000003733.1"/>
    <property type="gene ID" value="ENSPKIG00000021116.1"/>
</dbReference>
<dbReference type="KEGG" id="pki:111848650"/>
<keyword evidence="4" id="KW-0274">FAD</keyword>
<reference evidence="8" key="2">
    <citation type="submission" date="2025-09" db="UniProtKB">
        <authorList>
            <consortium name="Ensembl"/>
        </authorList>
    </citation>
    <scope>IDENTIFICATION</scope>
</reference>
<organism evidence="8 9">
    <name type="scientific">Paramormyrops kingsleyae</name>
    <dbReference type="NCBI Taxonomy" id="1676925"/>
    <lineage>
        <taxon>Eukaryota</taxon>
        <taxon>Metazoa</taxon>
        <taxon>Chordata</taxon>
        <taxon>Craniata</taxon>
        <taxon>Vertebrata</taxon>
        <taxon>Euteleostomi</taxon>
        <taxon>Actinopterygii</taxon>
        <taxon>Neopterygii</taxon>
        <taxon>Teleostei</taxon>
        <taxon>Osteoglossocephala</taxon>
        <taxon>Osteoglossomorpha</taxon>
        <taxon>Osteoglossiformes</taxon>
        <taxon>Mormyridae</taxon>
        <taxon>Paramormyrops</taxon>
    </lineage>
</organism>
<dbReference type="PANTHER" id="PTHR46091:SF2">
    <property type="entry name" value="AMINE OXIDASE DOMAIN-CONTAINING PROTEIN"/>
    <property type="match status" value="1"/>
</dbReference>
<dbReference type="OrthoDB" id="38045at2759"/>
<evidence type="ECO:0000313" key="8">
    <source>
        <dbReference type="Ensembl" id="ENSPKIP00000003733.1"/>
    </source>
</evidence>
<keyword evidence="3" id="KW-0732">Signal</keyword>